<dbReference type="GO" id="GO:0005549">
    <property type="term" value="F:odorant binding"/>
    <property type="evidence" value="ECO:0007669"/>
    <property type="project" value="InterPro"/>
</dbReference>
<protein>
    <submittedName>
        <fullName evidence="2">Uncharacterized protein</fullName>
    </submittedName>
</protein>
<dbReference type="InterPro" id="IPR006170">
    <property type="entry name" value="PBP/GOBP"/>
</dbReference>
<dbReference type="Pfam" id="PF01395">
    <property type="entry name" value="PBP_GOBP"/>
    <property type="match status" value="1"/>
</dbReference>
<feature type="chain" id="PRO_5041375594" evidence="1">
    <location>
        <begin position="21"/>
        <end position="151"/>
    </location>
</feature>
<sequence length="151" mass="17000">MRVALIFLCTLYFACTPSRGEDESGVIMCIHDMGLDMNKILAYVKKETTEGAELYGCLLACILQKKNAMVDNKLQTSVIETYIADVFEDDENEKETILQHTRNCIQQAENDDKCVAARQFVECTKGHLSRTNLRKVVGKALSIPFTASKKR</sequence>
<dbReference type="EMBL" id="JAHYIQ010000002">
    <property type="protein sequence ID" value="KAK1134669.1"/>
    <property type="molecule type" value="Genomic_DNA"/>
</dbReference>
<reference evidence="2" key="1">
    <citation type="submission" date="2021-10" db="EMBL/GenBank/DDBJ databases">
        <title>Melipona bicolor Genome sequencing and assembly.</title>
        <authorList>
            <person name="Araujo N.S."/>
            <person name="Arias M.C."/>
        </authorList>
    </citation>
    <scope>NUCLEOTIDE SEQUENCE</scope>
    <source>
        <strain evidence="2">USP_2M_L1-L4_2017</strain>
        <tissue evidence="2">Whole body</tissue>
    </source>
</reference>
<dbReference type="CDD" id="cd23992">
    <property type="entry name" value="PBP_GOBP"/>
    <property type="match status" value="1"/>
</dbReference>
<evidence type="ECO:0000313" key="3">
    <source>
        <dbReference type="Proteomes" id="UP001177670"/>
    </source>
</evidence>
<organism evidence="2 3">
    <name type="scientific">Melipona bicolor</name>
    <dbReference type="NCBI Taxonomy" id="60889"/>
    <lineage>
        <taxon>Eukaryota</taxon>
        <taxon>Metazoa</taxon>
        <taxon>Ecdysozoa</taxon>
        <taxon>Arthropoda</taxon>
        <taxon>Hexapoda</taxon>
        <taxon>Insecta</taxon>
        <taxon>Pterygota</taxon>
        <taxon>Neoptera</taxon>
        <taxon>Endopterygota</taxon>
        <taxon>Hymenoptera</taxon>
        <taxon>Apocrita</taxon>
        <taxon>Aculeata</taxon>
        <taxon>Apoidea</taxon>
        <taxon>Anthophila</taxon>
        <taxon>Apidae</taxon>
        <taxon>Melipona</taxon>
    </lineage>
</organism>
<accession>A0AA40KVT2</accession>
<evidence type="ECO:0000313" key="2">
    <source>
        <dbReference type="EMBL" id="KAK1134669.1"/>
    </source>
</evidence>
<dbReference type="AlphaFoldDB" id="A0AA40KVT2"/>
<evidence type="ECO:0000256" key="1">
    <source>
        <dbReference type="SAM" id="SignalP"/>
    </source>
</evidence>
<proteinExistence type="predicted"/>
<dbReference type="Proteomes" id="UP001177670">
    <property type="component" value="Unassembled WGS sequence"/>
</dbReference>
<dbReference type="Gene3D" id="1.10.238.20">
    <property type="entry name" value="Pheromone/general odorant binding protein domain"/>
    <property type="match status" value="1"/>
</dbReference>
<gene>
    <name evidence="2" type="ORF">K0M31_007449</name>
</gene>
<feature type="signal peptide" evidence="1">
    <location>
        <begin position="1"/>
        <end position="20"/>
    </location>
</feature>
<name>A0AA40KVT2_9HYME</name>
<dbReference type="SUPFAM" id="SSF47565">
    <property type="entry name" value="Insect pheromone/odorant-binding proteins"/>
    <property type="match status" value="1"/>
</dbReference>
<keyword evidence="1" id="KW-0732">Signal</keyword>
<comment type="caution">
    <text evidence="2">The sequence shown here is derived from an EMBL/GenBank/DDBJ whole genome shotgun (WGS) entry which is preliminary data.</text>
</comment>
<dbReference type="InterPro" id="IPR036728">
    <property type="entry name" value="PBP_GOBP_sf"/>
</dbReference>
<keyword evidence="3" id="KW-1185">Reference proteome</keyword>